<evidence type="ECO:0000256" key="5">
    <source>
        <dbReference type="ARBA" id="ARBA00022989"/>
    </source>
</evidence>
<dbReference type="GO" id="GO:0005886">
    <property type="term" value="C:plasma membrane"/>
    <property type="evidence" value="ECO:0007669"/>
    <property type="project" value="UniProtKB-SubCell"/>
</dbReference>
<proteinExistence type="inferred from homology"/>
<keyword evidence="5 8" id="KW-1133">Transmembrane helix</keyword>
<dbReference type="RefSeq" id="WP_106457395.1">
    <property type="nucleotide sequence ID" value="NZ_PXOH01000013.1"/>
</dbReference>
<evidence type="ECO:0000313" key="10">
    <source>
        <dbReference type="Proteomes" id="UP000239001"/>
    </source>
</evidence>
<name>A0A2T1LWY9_9CHRO</name>
<dbReference type="Pfam" id="PF03040">
    <property type="entry name" value="CemA"/>
    <property type="match status" value="1"/>
</dbReference>
<dbReference type="OrthoDB" id="418298at2"/>
<reference evidence="9 10" key="1">
    <citation type="submission" date="2018-03" db="EMBL/GenBank/DDBJ databases">
        <title>The ancient ancestry and fast evolution of plastids.</title>
        <authorList>
            <person name="Moore K.R."/>
            <person name="Magnabosco C."/>
            <person name="Momper L."/>
            <person name="Gold D.A."/>
            <person name="Bosak T."/>
            <person name="Fournier G.P."/>
        </authorList>
    </citation>
    <scope>NUCLEOTIDE SEQUENCE [LARGE SCALE GENOMIC DNA]</scope>
    <source>
        <strain evidence="9 10">CCALA 016</strain>
    </source>
</reference>
<dbReference type="PANTHER" id="PTHR33650">
    <property type="entry name" value="CHLOROPLAST ENVELOPE MEMBRANE PROTEIN-RELATED"/>
    <property type="match status" value="1"/>
</dbReference>
<dbReference type="PANTHER" id="PTHR33650:SF2">
    <property type="entry name" value="CHLOROPLAST ENVELOPE MEMBRANE PROTEIN"/>
    <property type="match status" value="1"/>
</dbReference>
<feature type="transmembrane region" description="Helical" evidence="8">
    <location>
        <begin position="366"/>
        <end position="387"/>
    </location>
</feature>
<comment type="subcellular location">
    <subcellularLocation>
        <location evidence="8">Cell inner membrane</location>
        <topology evidence="8">Multi-pass membrane protein</topology>
    </subcellularLocation>
    <subcellularLocation>
        <location evidence="1">Membrane</location>
        <topology evidence="1">Multi-pass membrane protein</topology>
    </subcellularLocation>
</comment>
<keyword evidence="8" id="KW-0997">Cell inner membrane</keyword>
<keyword evidence="7 8" id="KW-0472">Membrane</keyword>
<evidence type="ECO:0000256" key="3">
    <source>
        <dbReference type="ARBA" id="ARBA00022692"/>
    </source>
</evidence>
<evidence type="ECO:0000256" key="4">
    <source>
        <dbReference type="ARBA" id="ARBA00022781"/>
    </source>
</evidence>
<gene>
    <name evidence="8" type="primary">pxcA</name>
    <name evidence="9" type="ORF">C7H19_13465</name>
</gene>
<evidence type="ECO:0000256" key="6">
    <source>
        <dbReference type="ARBA" id="ARBA00023065"/>
    </source>
</evidence>
<keyword evidence="6 8" id="KW-0406">Ion transport</keyword>
<dbReference type="InterPro" id="IPR004282">
    <property type="entry name" value="CemA"/>
</dbReference>
<keyword evidence="3 8" id="KW-0812">Transmembrane</keyword>
<dbReference type="Proteomes" id="UP000239001">
    <property type="component" value="Unassembled WGS sequence"/>
</dbReference>
<evidence type="ECO:0000256" key="8">
    <source>
        <dbReference type="HAMAP-Rule" id="MF_01308"/>
    </source>
</evidence>
<sequence>MIGSFIQTIIQWYAKTPERSLDQAYRAALKIKEIEDKYFNGQKVSKEFTNYGDSVVSSFRTEVKGFLQIIKIRKAEYETSRFIGILANLVNIRPRFRDSETQLGEIDHDLLMFEQLKFVDEILAKYRVKEIYVTDNSSLSRVDSASIRNQANFSAKSRALFDFMENSSDYNERKNLSKVTDKSGVLPRSFLNTINKIKQDIDPKSVESEEAVLQRYRFSRYQTGMSIKFLLLIIIVPLLTHQVTKTFLINPIVRQYSQNHEQVIFINKDYEEEAFVELRQFEESLHFKGLIGLTPKLSLEEVETSVKQKAEEISEEYRHRGTDAIANVFADLLSVVAFGIVIVFSRREIEIVKGFLDGIVYNLSDSAKAFLIILFTDMFVGFHSPHGWEIILENTARHFGLSESRDFNFLFIATFPVILDTVLKYWIFRYLNRISPSAVATYRNMNE</sequence>
<reference evidence="9 10" key="2">
    <citation type="submission" date="2018-03" db="EMBL/GenBank/DDBJ databases">
        <authorList>
            <person name="Keele B.F."/>
        </authorList>
    </citation>
    <scope>NUCLEOTIDE SEQUENCE [LARGE SCALE GENOMIC DNA]</scope>
    <source>
        <strain evidence="9 10">CCALA 016</strain>
    </source>
</reference>
<dbReference type="NCBIfam" id="NF002703">
    <property type="entry name" value="PRK02507.1-1"/>
    <property type="match status" value="1"/>
</dbReference>
<dbReference type="GO" id="GO:0015078">
    <property type="term" value="F:proton transmembrane transporter activity"/>
    <property type="evidence" value="ECO:0007669"/>
    <property type="project" value="UniProtKB-UniRule"/>
</dbReference>
<evidence type="ECO:0000256" key="7">
    <source>
        <dbReference type="ARBA" id="ARBA00023136"/>
    </source>
</evidence>
<evidence type="ECO:0000256" key="1">
    <source>
        <dbReference type="ARBA" id="ARBA00004141"/>
    </source>
</evidence>
<feature type="transmembrane region" description="Helical" evidence="8">
    <location>
        <begin position="324"/>
        <end position="345"/>
    </location>
</feature>
<feature type="transmembrane region" description="Helical" evidence="8">
    <location>
        <begin position="407"/>
        <end position="427"/>
    </location>
</feature>
<accession>A0A2T1LWY9</accession>
<dbReference type="EMBL" id="PXOH01000013">
    <property type="protein sequence ID" value="PSF36678.1"/>
    <property type="molecule type" value="Genomic_DNA"/>
</dbReference>
<evidence type="ECO:0000313" key="9">
    <source>
        <dbReference type="EMBL" id="PSF36678.1"/>
    </source>
</evidence>
<comment type="caution">
    <text evidence="9">The sequence shown here is derived from an EMBL/GenBank/DDBJ whole genome shotgun (WGS) entry which is preliminary data.</text>
</comment>
<keyword evidence="10" id="KW-1185">Reference proteome</keyword>
<comment type="similarity">
    <text evidence="8">Belongs to the CemA family.</text>
</comment>
<comment type="function">
    <text evidence="8">Required for H(+) efflux immediately after light irradiation to form a rapid H(+) concentration gradient across the thylakoid membranes. Together with PxcL, contributes to transient H(+) uptake following dark to light transition.</text>
</comment>
<evidence type="ECO:0000256" key="2">
    <source>
        <dbReference type="ARBA" id="ARBA00022448"/>
    </source>
</evidence>
<dbReference type="HAMAP" id="MF_01308">
    <property type="entry name" value="CemA_PxcA"/>
    <property type="match status" value="1"/>
</dbReference>
<dbReference type="AlphaFoldDB" id="A0A2T1LWY9"/>
<organism evidence="9 10">
    <name type="scientific">Aphanothece hegewaldii CCALA 016</name>
    <dbReference type="NCBI Taxonomy" id="2107694"/>
    <lineage>
        <taxon>Bacteria</taxon>
        <taxon>Bacillati</taxon>
        <taxon>Cyanobacteriota</taxon>
        <taxon>Cyanophyceae</taxon>
        <taxon>Oscillatoriophycideae</taxon>
        <taxon>Chroococcales</taxon>
        <taxon>Aphanothecaceae</taxon>
        <taxon>Aphanothece</taxon>
    </lineage>
</organism>
<keyword evidence="4 8" id="KW-0375">Hydrogen ion transport</keyword>
<protein>
    <recommendedName>
        <fullName evidence="8">Proton extrusion protein PxcA</fullName>
    </recommendedName>
</protein>
<keyword evidence="8" id="KW-1003">Cell membrane</keyword>
<keyword evidence="2 8" id="KW-0813">Transport</keyword>